<dbReference type="Gene3D" id="3.50.50.60">
    <property type="entry name" value="FAD/NAD(P)-binding domain"/>
    <property type="match status" value="3"/>
</dbReference>
<accession>A0ABV5AA51</accession>
<dbReference type="EMBL" id="JBDXSU010000002">
    <property type="protein sequence ID" value="MFB5189139.1"/>
    <property type="molecule type" value="Genomic_DNA"/>
</dbReference>
<evidence type="ECO:0000256" key="3">
    <source>
        <dbReference type="ARBA" id="ARBA00023002"/>
    </source>
</evidence>
<dbReference type="PANTHER" id="PTHR43498:SF1">
    <property type="entry name" value="COB--COM HETERODISULFIDE REDUCTASE IRON-SULFUR SUBUNIT A"/>
    <property type="match status" value="1"/>
</dbReference>
<protein>
    <submittedName>
        <fullName evidence="6">FAD-dependent oxidoreductase</fullName>
    </submittedName>
</protein>
<comment type="caution">
    <text evidence="6">The sequence shown here is derived from an EMBL/GenBank/DDBJ whole genome shotgun (WGS) entry which is preliminary data.</text>
</comment>
<keyword evidence="4" id="KW-0408">Iron</keyword>
<name>A0ABV5AA51_9BACL</name>
<dbReference type="PANTHER" id="PTHR43498">
    <property type="entry name" value="FERREDOXIN:COB-COM HETERODISULFIDE REDUCTASE SUBUNIT A"/>
    <property type="match status" value="1"/>
</dbReference>
<gene>
    <name evidence="6" type="ORF">KKP3000_002138</name>
</gene>
<proteinExistence type="predicted"/>
<dbReference type="RefSeq" id="WP_275472716.1">
    <property type="nucleotide sequence ID" value="NZ_CP162940.1"/>
</dbReference>
<keyword evidence="3" id="KW-0560">Oxidoreductase</keyword>
<reference evidence="6 7" key="1">
    <citation type="journal article" date="2024" name="Int. J. Mol. Sci.">
        <title>Exploration of Alicyclobacillus spp. Genome in Search of Antibiotic Resistance.</title>
        <authorList>
            <person name="Bucka-Kolendo J."/>
            <person name="Kiousi D.E."/>
            <person name="Dekowska A."/>
            <person name="Mikolajczuk-Szczyrba A."/>
            <person name="Karadedos D.M."/>
            <person name="Michael P."/>
            <person name="Galanis A."/>
            <person name="Sokolowska B."/>
        </authorList>
    </citation>
    <scope>NUCLEOTIDE SEQUENCE [LARGE SCALE GENOMIC DNA]</scope>
    <source>
        <strain evidence="6 7">KKP 3000</strain>
    </source>
</reference>
<keyword evidence="2" id="KW-0479">Metal-binding</keyword>
<dbReference type="Pfam" id="PF12831">
    <property type="entry name" value="FAD_oxidored"/>
    <property type="match status" value="3"/>
</dbReference>
<dbReference type="PRINTS" id="PR00411">
    <property type="entry name" value="PNDRDTASEI"/>
</dbReference>
<keyword evidence="5" id="KW-0411">Iron-sulfur</keyword>
<evidence type="ECO:0000313" key="7">
    <source>
        <dbReference type="Proteomes" id="UP001579974"/>
    </source>
</evidence>
<evidence type="ECO:0000313" key="6">
    <source>
        <dbReference type="EMBL" id="MFB5189139.1"/>
    </source>
</evidence>
<dbReference type="InterPro" id="IPR039650">
    <property type="entry name" value="HdrA-like"/>
</dbReference>
<keyword evidence="1" id="KW-0004">4Fe-4S</keyword>
<dbReference type="InterPro" id="IPR036188">
    <property type="entry name" value="FAD/NAD-bd_sf"/>
</dbReference>
<keyword evidence="7" id="KW-1185">Reference proteome</keyword>
<sequence length="1002" mass="110150">MEHDISNLQPMLTVDALVVGGGFAGLAAAVALAKAGKRVCLVEARSYLGTELFAPLCPWLRMKDLDAIERRFGDSDEAFVKRVGENVLAVVPDRLKIYLEDAVLESGIHLLYQLSPLYWERQDHLFRLYVAGKAGPVLLQASQLVDATSEGLLVRMLPGSKRRPVEAAWRTIEFTGVHAKLLETHRIDLPTDLTEGFRLHAGHLGGDHVLLEHAVRYDSSLSVVEMEVFARLQSMSIAKWLFDHHPAFAKAWVGSTSSELAVVPRHRVVSTESHQDGLLQVAESIYPVAAFQPVDGLWIASGCADVDDEMSQRFDTDIPSAMSLGQTIGEACAAHSRNVEANAISSHCTSDIRDVDVDVLVVGGGTSGASAAISAGQRGCRTYLLEQNAGLGGTGTVGGVNSYWYGRRMAFSQTVSRWVADEHRWMGIKENQGRWNIEAKMLALLKAAIRANVQVALNSILVDVLTDGSGRVTGAVALTPDGLVRVRANVTIDATGDGDVAVRAGAKYVYGADREHVTMWYSLAPRTKPGSPRNNWTSTVDIDHPLDITRAILSARRRYQGHDHSAYIAPRETRHIVGDVRLTLTDQLRMKMWPDVVNIAFSNHDIKGQSTSDWIRLGLIPPNLEVEIPLRALTPQGIDGLLVTGKAISATHDALPAIRMQADLENLGCVCGVTAALAVQRGTSPRRVPLQELQSELVEIGILPAHVVGRTMSEAALTKEEMQAWIWALDDSVHLYDYSDMEFDEVRREPIPIVMVCTAGRDIVPMLREELARPDSRRRLMVSRALAWYGDKAATSVLLEEIAGHLRAEVLPMRDSNIRHTQASPDQGAMPDLAYLLHTIAMVKDERAIPVLEEIVAKIDPTLERFHDNRSGIFHYVDSVCEIAEGIGSAACLPALQRLHSIPLFHGHVCTNLVQPDFFEERLAYLEITVARALARCGCGLGLNVLVDYLSDCRHTLVRYAHHELVDITGQTLDEDVDAWRTHVAAMREVPARPWQSPRGVS</sequence>
<dbReference type="SUPFAM" id="SSF51905">
    <property type="entry name" value="FAD/NAD(P)-binding domain"/>
    <property type="match status" value="2"/>
</dbReference>
<organism evidence="6 7">
    <name type="scientific">Alicyclobacillus fastidiosus</name>
    <dbReference type="NCBI Taxonomy" id="392011"/>
    <lineage>
        <taxon>Bacteria</taxon>
        <taxon>Bacillati</taxon>
        <taxon>Bacillota</taxon>
        <taxon>Bacilli</taxon>
        <taxon>Bacillales</taxon>
        <taxon>Alicyclobacillaceae</taxon>
        <taxon>Alicyclobacillus</taxon>
    </lineage>
</organism>
<evidence type="ECO:0000256" key="1">
    <source>
        <dbReference type="ARBA" id="ARBA00022485"/>
    </source>
</evidence>
<evidence type="ECO:0000256" key="4">
    <source>
        <dbReference type="ARBA" id="ARBA00023004"/>
    </source>
</evidence>
<evidence type="ECO:0000256" key="2">
    <source>
        <dbReference type="ARBA" id="ARBA00022723"/>
    </source>
</evidence>
<evidence type="ECO:0000256" key="5">
    <source>
        <dbReference type="ARBA" id="ARBA00023014"/>
    </source>
</evidence>
<dbReference type="Proteomes" id="UP001579974">
    <property type="component" value="Unassembled WGS sequence"/>
</dbReference>